<protein>
    <submittedName>
        <fullName evidence="2">Uncharacterized protein</fullName>
    </submittedName>
</protein>
<keyword evidence="3" id="KW-1185">Reference proteome</keyword>
<sequence>MRYEEVLPGALRGAVERVFPPQDFDESIRHVIGDWVLLEEPTATLSRREAEPHVHSYLEQAAAMGASYGRAFALLVLLPVTALLLVLFFVLLALL</sequence>
<accession>A0ABX1FXZ9</accession>
<proteinExistence type="predicted"/>
<evidence type="ECO:0000256" key="1">
    <source>
        <dbReference type="SAM" id="Phobius"/>
    </source>
</evidence>
<keyword evidence="1" id="KW-0812">Transmembrane</keyword>
<comment type="caution">
    <text evidence="2">The sequence shown here is derived from an EMBL/GenBank/DDBJ whole genome shotgun (WGS) entry which is preliminary data.</text>
</comment>
<evidence type="ECO:0000313" key="2">
    <source>
        <dbReference type="EMBL" id="NKE63331.1"/>
    </source>
</evidence>
<keyword evidence="1" id="KW-1133">Transmembrane helix</keyword>
<dbReference type="EMBL" id="VSRL01000342">
    <property type="protein sequence ID" value="NKE63331.1"/>
    <property type="molecule type" value="Genomic_DNA"/>
</dbReference>
<dbReference type="RefSeq" id="WP_167979919.1">
    <property type="nucleotide sequence ID" value="NZ_VSRL01000342.1"/>
</dbReference>
<dbReference type="Proteomes" id="UP001515943">
    <property type="component" value="Unassembled WGS sequence"/>
</dbReference>
<gene>
    <name evidence="2" type="ORF">FXN61_44065</name>
</gene>
<feature type="transmembrane region" description="Helical" evidence="1">
    <location>
        <begin position="72"/>
        <end position="94"/>
    </location>
</feature>
<name>A0ABX1FXZ9_9PSEU</name>
<keyword evidence="1" id="KW-0472">Membrane</keyword>
<organism evidence="2 3">
    <name type="scientific">Lentzea indica</name>
    <dbReference type="NCBI Taxonomy" id="2604800"/>
    <lineage>
        <taxon>Bacteria</taxon>
        <taxon>Bacillati</taxon>
        <taxon>Actinomycetota</taxon>
        <taxon>Actinomycetes</taxon>
        <taxon>Pseudonocardiales</taxon>
        <taxon>Pseudonocardiaceae</taxon>
        <taxon>Lentzea</taxon>
    </lineage>
</organism>
<reference evidence="2 3" key="1">
    <citation type="submission" date="2019-08" db="EMBL/GenBank/DDBJ databases">
        <title>Lentzea from Indian Himalayas.</title>
        <authorList>
            <person name="Mandal S."/>
            <person name="Mallick Gupta A."/>
            <person name="Maiti P.K."/>
            <person name="Sarkar J."/>
            <person name="Mandal S."/>
        </authorList>
    </citation>
    <scope>NUCLEOTIDE SEQUENCE [LARGE SCALE GENOMIC DNA]</scope>
    <source>
        <strain evidence="2 3">PSKA42</strain>
    </source>
</reference>
<evidence type="ECO:0000313" key="3">
    <source>
        <dbReference type="Proteomes" id="UP001515943"/>
    </source>
</evidence>